<feature type="compositionally biased region" description="Basic and acidic residues" evidence="1">
    <location>
        <begin position="153"/>
        <end position="173"/>
    </location>
</feature>
<dbReference type="EMBL" id="KZ857390">
    <property type="protein sequence ID" value="RDX52532.1"/>
    <property type="molecule type" value="Genomic_DNA"/>
</dbReference>
<evidence type="ECO:0000313" key="3">
    <source>
        <dbReference type="Proteomes" id="UP000256964"/>
    </source>
</evidence>
<name>A0A371DJ33_9APHY</name>
<feature type="region of interest" description="Disordered" evidence="1">
    <location>
        <begin position="118"/>
        <end position="194"/>
    </location>
</feature>
<evidence type="ECO:0000313" key="2">
    <source>
        <dbReference type="EMBL" id="RDX52532.1"/>
    </source>
</evidence>
<reference evidence="2 3" key="1">
    <citation type="journal article" date="2018" name="Biotechnol. Biofuels">
        <title>Integrative visual omics of the white-rot fungus Polyporus brumalis exposes the biotechnological potential of its oxidative enzymes for delignifying raw plant biomass.</title>
        <authorList>
            <person name="Miyauchi S."/>
            <person name="Rancon A."/>
            <person name="Drula E."/>
            <person name="Hage H."/>
            <person name="Chaduli D."/>
            <person name="Favel A."/>
            <person name="Grisel S."/>
            <person name="Henrissat B."/>
            <person name="Herpoel-Gimbert I."/>
            <person name="Ruiz-Duenas F.J."/>
            <person name="Chevret D."/>
            <person name="Hainaut M."/>
            <person name="Lin J."/>
            <person name="Wang M."/>
            <person name="Pangilinan J."/>
            <person name="Lipzen A."/>
            <person name="Lesage-Meessen L."/>
            <person name="Navarro D."/>
            <person name="Riley R."/>
            <person name="Grigoriev I.V."/>
            <person name="Zhou S."/>
            <person name="Raouche S."/>
            <person name="Rosso M.N."/>
        </authorList>
    </citation>
    <scope>NUCLEOTIDE SEQUENCE [LARGE SCALE GENOMIC DNA]</scope>
    <source>
        <strain evidence="2 3">BRFM 1820</strain>
    </source>
</reference>
<protein>
    <submittedName>
        <fullName evidence="2">Uncharacterized protein</fullName>
    </submittedName>
</protein>
<evidence type="ECO:0000256" key="1">
    <source>
        <dbReference type="SAM" id="MobiDB-lite"/>
    </source>
</evidence>
<keyword evidence="3" id="KW-1185">Reference proteome</keyword>
<proteinExistence type="predicted"/>
<dbReference type="Proteomes" id="UP000256964">
    <property type="component" value="Unassembled WGS sequence"/>
</dbReference>
<gene>
    <name evidence="2" type="ORF">OH76DRAFT_1416654</name>
</gene>
<dbReference type="OrthoDB" id="2750498at2759"/>
<dbReference type="AlphaFoldDB" id="A0A371DJ33"/>
<accession>A0A371DJ33</accession>
<feature type="compositionally biased region" description="Polar residues" evidence="1">
    <location>
        <begin position="118"/>
        <end position="141"/>
    </location>
</feature>
<organism evidence="2 3">
    <name type="scientific">Lentinus brumalis</name>
    <dbReference type="NCBI Taxonomy" id="2498619"/>
    <lineage>
        <taxon>Eukaryota</taxon>
        <taxon>Fungi</taxon>
        <taxon>Dikarya</taxon>
        <taxon>Basidiomycota</taxon>
        <taxon>Agaricomycotina</taxon>
        <taxon>Agaricomycetes</taxon>
        <taxon>Polyporales</taxon>
        <taxon>Polyporaceae</taxon>
        <taxon>Lentinus</taxon>
    </lineage>
</organism>
<sequence>MSFYAPLTSETFFDPVGLLNAPLVHDFPPEMPTTLYDYNASFDCDPCLQEQFMRSEFCIDAFQTLGEPGTDVHHLVGQFSAMSSTSMPEVDPACMSTSVLSDQLDAWIDEHYSSSASMSAGFPASSSGNQQSHIGYPPSNTHVRHPRQSQRTTDAEYYERDIGTSSDCSEHTPHRPAKRPAASRKVGPRSLADSLQPIRVSSTKFASCPLPGCGMEIEAKDSAWRGHFKRVHHDELCLTRACRGLVTGTCVARCPLVDDSCTGDHGRKHTHTHGAGAMTLESVGRHVLNVHIKVVYRCPLCGLENEWRESACVRHIRRCAEKQGKEMSC</sequence>